<proteinExistence type="predicted"/>
<feature type="compositionally biased region" description="Basic and acidic residues" evidence="1">
    <location>
        <begin position="517"/>
        <end position="526"/>
    </location>
</feature>
<feature type="region of interest" description="Disordered" evidence="1">
    <location>
        <begin position="500"/>
        <end position="526"/>
    </location>
</feature>
<keyword evidence="3" id="KW-1185">Reference proteome</keyword>
<name>A0ABU2HT40_9RHOB</name>
<comment type="caution">
    <text evidence="2">The sequence shown here is derived from an EMBL/GenBank/DDBJ whole genome shotgun (WGS) entry which is preliminary data.</text>
</comment>
<protein>
    <recommendedName>
        <fullName evidence="4">Bacteriophage tail tape measure C-terminal domain-containing protein</fullName>
    </recommendedName>
</protein>
<accession>A0ABU2HT40</accession>
<evidence type="ECO:0000313" key="2">
    <source>
        <dbReference type="EMBL" id="MDS9468213.1"/>
    </source>
</evidence>
<sequence>MAGSALVGRLRVGLSLDKAAFQEGIKQAKSGLSQFSSTVGKRLGALGNVPGVNALQSALTSIGTNAAAALGQGAAIATTALAGLSLSAINAAGEIQNLSRLSNAMPEEFQAWAAGARSVGIEQDKLADILKDMNDRVGDFISTGGGPMKDFFEVIAPKVGVTADQFRKLSGPQALQLYVDSLEKANVNQQDFTFYMEAIASDSTALLPLLKNGGKAMQEYAARAEALGGVMSNQTVRSLAAMKASLTDVGTVMRGVRNTLGAAFAPAVDAVAKTFVSLMTRGSALRLVFDGLTGAIRTLSNFLSSLITIISSVISELWSLARSAISAVDEFTGLSTVFRTIIENSPVGLIYRMITGFAALIKATGSASAAFGMLKDVAVEVFDRIGQAFDLVPQAVSAGVAKMKSLFFGGLHDMLSNFSWFISSIASGFNQIFGTSLSEAEPFQDTIAALHSASSTASDEASAAASALAKTFSDVSAPLASVAAINDLLAESAEEAAAALSGGEGTSGGLASATDSAGEKGSKAKEKLSELQKVMKALREEADKLRATMGMSELDAEIWEKQREAGVSAASQNGQAIAGLVTQIDAMKQMKTETERGRETIEGFFGAILQGADSAKSAVISLLAQIAQVQLAKGAMALLGQTSWGGGLVQGLGSLVGANANGTNSWQGGPTRLNERGGEILDLPRGTRIIPHDISKRMADRSAQSGQLDIRVGVDPDTGNLTAFVEGVSGNVAAQAVGAYDKQMPQRMQQISMKPRTR</sequence>
<evidence type="ECO:0000313" key="3">
    <source>
        <dbReference type="Proteomes" id="UP001269144"/>
    </source>
</evidence>
<dbReference type="RefSeq" id="WP_311160386.1">
    <property type="nucleotide sequence ID" value="NZ_JAVQLW010000001.1"/>
</dbReference>
<dbReference type="EMBL" id="JAVQLW010000001">
    <property type="protein sequence ID" value="MDS9468213.1"/>
    <property type="molecule type" value="Genomic_DNA"/>
</dbReference>
<evidence type="ECO:0000256" key="1">
    <source>
        <dbReference type="SAM" id="MobiDB-lite"/>
    </source>
</evidence>
<dbReference type="Proteomes" id="UP001269144">
    <property type="component" value="Unassembled WGS sequence"/>
</dbReference>
<organism evidence="2 3">
    <name type="scientific">Paracoccus aurantius</name>
    <dbReference type="NCBI Taxonomy" id="3073814"/>
    <lineage>
        <taxon>Bacteria</taxon>
        <taxon>Pseudomonadati</taxon>
        <taxon>Pseudomonadota</taxon>
        <taxon>Alphaproteobacteria</taxon>
        <taxon>Rhodobacterales</taxon>
        <taxon>Paracoccaceae</taxon>
        <taxon>Paracoccus</taxon>
    </lineage>
</organism>
<reference evidence="3" key="1">
    <citation type="submission" date="2023-07" db="EMBL/GenBank/DDBJ databases">
        <title>Paracoccus sp. MBLB3053 whole genome sequence.</title>
        <authorList>
            <person name="Hwang C.Y."/>
            <person name="Cho E.-S."/>
            <person name="Seo M.-J."/>
        </authorList>
    </citation>
    <scope>NUCLEOTIDE SEQUENCE [LARGE SCALE GENOMIC DNA]</scope>
    <source>
        <strain evidence="3">MBLB3053</strain>
    </source>
</reference>
<evidence type="ECO:0008006" key="4">
    <source>
        <dbReference type="Google" id="ProtNLM"/>
    </source>
</evidence>
<gene>
    <name evidence="2" type="ORF">RGQ15_11610</name>
</gene>